<dbReference type="RefSeq" id="XP_022401804.1">
    <property type="nucleotide sequence ID" value="XM_022541751.1"/>
</dbReference>
<name>A0A1L9VMF8_ASPGL</name>
<feature type="region of interest" description="Disordered" evidence="2">
    <location>
        <begin position="1"/>
        <end position="27"/>
    </location>
</feature>
<evidence type="ECO:0000313" key="3">
    <source>
        <dbReference type="EMBL" id="OJJ85106.1"/>
    </source>
</evidence>
<dbReference type="PANTHER" id="PTHR41774:SF1">
    <property type="entry name" value="NGG1P INTERACTING FACTOR NIF3"/>
    <property type="match status" value="1"/>
</dbReference>
<dbReference type="EMBL" id="KV878895">
    <property type="protein sequence ID" value="OJJ85106.1"/>
    <property type="molecule type" value="Genomic_DNA"/>
</dbReference>
<organism evidence="3 4">
    <name type="scientific">Aspergillus glaucus CBS 516.65</name>
    <dbReference type="NCBI Taxonomy" id="1160497"/>
    <lineage>
        <taxon>Eukaryota</taxon>
        <taxon>Fungi</taxon>
        <taxon>Dikarya</taxon>
        <taxon>Ascomycota</taxon>
        <taxon>Pezizomycotina</taxon>
        <taxon>Eurotiomycetes</taxon>
        <taxon>Eurotiomycetidae</taxon>
        <taxon>Eurotiales</taxon>
        <taxon>Aspergillaceae</taxon>
        <taxon>Aspergillus</taxon>
        <taxon>Aspergillus subgen. Aspergillus</taxon>
    </lineage>
</organism>
<accession>A0A1L9VMF8</accession>
<dbReference type="VEuPathDB" id="FungiDB:ASPGLDRAFT_1418127"/>
<keyword evidence="4" id="KW-1185">Reference proteome</keyword>
<dbReference type="GeneID" id="34458012"/>
<reference evidence="4" key="1">
    <citation type="journal article" date="2017" name="Genome Biol.">
        <title>Comparative genomics reveals high biological diversity and specific adaptations in the industrially and medically important fungal genus Aspergillus.</title>
        <authorList>
            <person name="de Vries R.P."/>
            <person name="Riley R."/>
            <person name="Wiebenga A."/>
            <person name="Aguilar-Osorio G."/>
            <person name="Amillis S."/>
            <person name="Uchima C.A."/>
            <person name="Anderluh G."/>
            <person name="Asadollahi M."/>
            <person name="Askin M."/>
            <person name="Barry K."/>
            <person name="Battaglia E."/>
            <person name="Bayram O."/>
            <person name="Benocci T."/>
            <person name="Braus-Stromeyer S.A."/>
            <person name="Caldana C."/>
            <person name="Canovas D."/>
            <person name="Cerqueira G.C."/>
            <person name="Chen F."/>
            <person name="Chen W."/>
            <person name="Choi C."/>
            <person name="Clum A."/>
            <person name="Dos Santos R.A."/>
            <person name="Damasio A.R."/>
            <person name="Diallinas G."/>
            <person name="Emri T."/>
            <person name="Fekete E."/>
            <person name="Flipphi M."/>
            <person name="Freyberg S."/>
            <person name="Gallo A."/>
            <person name="Gournas C."/>
            <person name="Habgood R."/>
            <person name="Hainaut M."/>
            <person name="Harispe M.L."/>
            <person name="Henrissat B."/>
            <person name="Hilden K.S."/>
            <person name="Hope R."/>
            <person name="Hossain A."/>
            <person name="Karabika E."/>
            <person name="Karaffa L."/>
            <person name="Karanyi Z."/>
            <person name="Krasevec N."/>
            <person name="Kuo A."/>
            <person name="Kusch H."/>
            <person name="LaButti K."/>
            <person name="Lagendijk E.L."/>
            <person name="Lapidus A."/>
            <person name="Levasseur A."/>
            <person name="Lindquist E."/>
            <person name="Lipzen A."/>
            <person name="Logrieco A.F."/>
            <person name="MacCabe A."/>
            <person name="Maekelae M.R."/>
            <person name="Malavazi I."/>
            <person name="Melin P."/>
            <person name="Meyer V."/>
            <person name="Mielnichuk N."/>
            <person name="Miskei M."/>
            <person name="Molnar A.P."/>
            <person name="Mule G."/>
            <person name="Ngan C.Y."/>
            <person name="Orejas M."/>
            <person name="Orosz E."/>
            <person name="Ouedraogo J.P."/>
            <person name="Overkamp K.M."/>
            <person name="Park H.-S."/>
            <person name="Perrone G."/>
            <person name="Piumi F."/>
            <person name="Punt P.J."/>
            <person name="Ram A.F."/>
            <person name="Ramon A."/>
            <person name="Rauscher S."/>
            <person name="Record E."/>
            <person name="Riano-Pachon D.M."/>
            <person name="Robert V."/>
            <person name="Roehrig J."/>
            <person name="Ruller R."/>
            <person name="Salamov A."/>
            <person name="Salih N.S."/>
            <person name="Samson R.A."/>
            <person name="Sandor E."/>
            <person name="Sanguinetti M."/>
            <person name="Schuetze T."/>
            <person name="Sepcic K."/>
            <person name="Shelest E."/>
            <person name="Sherlock G."/>
            <person name="Sophianopoulou V."/>
            <person name="Squina F.M."/>
            <person name="Sun H."/>
            <person name="Susca A."/>
            <person name="Todd R.B."/>
            <person name="Tsang A."/>
            <person name="Unkles S.E."/>
            <person name="van de Wiele N."/>
            <person name="van Rossen-Uffink D."/>
            <person name="Oliveira J.V."/>
            <person name="Vesth T.C."/>
            <person name="Visser J."/>
            <person name="Yu J.-H."/>
            <person name="Zhou M."/>
            <person name="Andersen M.R."/>
            <person name="Archer D.B."/>
            <person name="Baker S.E."/>
            <person name="Benoit I."/>
            <person name="Brakhage A.A."/>
            <person name="Braus G.H."/>
            <person name="Fischer R."/>
            <person name="Frisvad J.C."/>
            <person name="Goldman G.H."/>
            <person name="Houbraken J."/>
            <person name="Oakley B."/>
            <person name="Pocsi I."/>
            <person name="Scazzocchio C."/>
            <person name="Seiboth B."/>
            <person name="vanKuyk P.A."/>
            <person name="Wortman J."/>
            <person name="Dyer P.S."/>
            <person name="Grigoriev I.V."/>
        </authorList>
    </citation>
    <scope>NUCLEOTIDE SEQUENCE [LARGE SCALE GENOMIC DNA]</scope>
    <source>
        <strain evidence="4">CBS 516.65</strain>
    </source>
</reference>
<dbReference type="PANTHER" id="PTHR41774">
    <property type="match status" value="1"/>
</dbReference>
<evidence type="ECO:0000313" key="4">
    <source>
        <dbReference type="Proteomes" id="UP000184300"/>
    </source>
</evidence>
<dbReference type="InterPro" id="IPR036069">
    <property type="entry name" value="DUF34/NIF3_sf"/>
</dbReference>
<dbReference type="AlphaFoldDB" id="A0A1L9VMF8"/>
<evidence type="ECO:0000256" key="2">
    <source>
        <dbReference type="SAM" id="MobiDB-lite"/>
    </source>
</evidence>
<dbReference type="OrthoDB" id="15981at2759"/>
<protein>
    <recommendedName>
        <fullName evidence="1">ATP phosphoribosyltransferase</fullName>
    </recommendedName>
</protein>
<proteinExistence type="predicted"/>
<dbReference type="Gene3D" id="3.30.70.120">
    <property type="match status" value="1"/>
</dbReference>
<dbReference type="SUPFAM" id="SSF102705">
    <property type="entry name" value="NIF3 (NGG1p interacting factor 3)-like"/>
    <property type="match status" value="1"/>
</dbReference>
<dbReference type="STRING" id="1160497.A0A1L9VMF8"/>
<evidence type="ECO:0000256" key="1">
    <source>
        <dbReference type="ARBA" id="ARBA00020998"/>
    </source>
</evidence>
<sequence>MANADFEAQRHHSNSRQLTTHKQMRPGIPSAICPITSKAITQPFRTCWPSQTSFLRILSRPATTTATTIPKSRTRTNPPPSRPVIQKIPLTMSSDKIPDRYKLIFYTPHSHIEPCKEAVFAAGAGVFSGGKYSKCCFQMPGQGQFQPGDGANPAIGSVGALEYVEEMKVEVMCVGRSIMLKAVEELVKAHPYEEVAYEVYKMENV</sequence>
<dbReference type="InterPro" id="IPR015867">
    <property type="entry name" value="N-reg_PII/ATP_PRibTrfase_C"/>
</dbReference>
<dbReference type="Proteomes" id="UP000184300">
    <property type="component" value="Unassembled WGS sequence"/>
</dbReference>
<gene>
    <name evidence="3" type="ORF">ASPGLDRAFT_1418127</name>
</gene>